<dbReference type="AlphaFoldDB" id="A0A814I7E2"/>
<gene>
    <name evidence="1" type="ORF">CJN711_LOCUS3340</name>
</gene>
<proteinExistence type="predicted"/>
<sequence length="181" mass="20977">MLNGINTQAAEQLFSWLKNYATILSNLGWRRMPIYLLLLFHYKNLERMKIRPTQIFNIVSCIPNTPTISLAHIADVQQVRQYEYIVKKIRFMIMTEPTSLDKSSSQRLLTANINIDNFQSEQILNDRSDLPINDNKISDQEELVIIDEVETEIISDISNENRELISTNMVMDHEGVGVYLS</sequence>
<dbReference type="EMBL" id="CAJNOV010000403">
    <property type="protein sequence ID" value="CAF1021579.1"/>
    <property type="molecule type" value="Genomic_DNA"/>
</dbReference>
<comment type="caution">
    <text evidence="1">The sequence shown here is derived from an EMBL/GenBank/DDBJ whole genome shotgun (WGS) entry which is preliminary data.</text>
</comment>
<dbReference type="Proteomes" id="UP000663855">
    <property type="component" value="Unassembled WGS sequence"/>
</dbReference>
<name>A0A814I7E2_9BILA</name>
<evidence type="ECO:0000313" key="1">
    <source>
        <dbReference type="EMBL" id="CAF1021579.1"/>
    </source>
</evidence>
<organism evidence="1 2">
    <name type="scientific">Rotaria magnacalcarata</name>
    <dbReference type="NCBI Taxonomy" id="392030"/>
    <lineage>
        <taxon>Eukaryota</taxon>
        <taxon>Metazoa</taxon>
        <taxon>Spiralia</taxon>
        <taxon>Gnathifera</taxon>
        <taxon>Rotifera</taxon>
        <taxon>Eurotatoria</taxon>
        <taxon>Bdelloidea</taxon>
        <taxon>Philodinida</taxon>
        <taxon>Philodinidae</taxon>
        <taxon>Rotaria</taxon>
    </lineage>
</organism>
<reference evidence="1" key="1">
    <citation type="submission" date="2021-02" db="EMBL/GenBank/DDBJ databases">
        <authorList>
            <person name="Nowell W R."/>
        </authorList>
    </citation>
    <scope>NUCLEOTIDE SEQUENCE</scope>
</reference>
<accession>A0A814I7E2</accession>
<protein>
    <submittedName>
        <fullName evidence="1">Uncharacterized protein</fullName>
    </submittedName>
</protein>
<evidence type="ECO:0000313" key="2">
    <source>
        <dbReference type="Proteomes" id="UP000663855"/>
    </source>
</evidence>